<dbReference type="Proteomes" id="UP000266723">
    <property type="component" value="Unassembled WGS sequence"/>
</dbReference>
<comment type="caution">
    <text evidence="2">The sequence shown here is derived from an EMBL/GenBank/DDBJ whole genome shotgun (WGS) entry which is preliminary data.</text>
</comment>
<evidence type="ECO:0000256" key="1">
    <source>
        <dbReference type="SAM" id="MobiDB-lite"/>
    </source>
</evidence>
<reference evidence="2 3" key="1">
    <citation type="journal article" date="2020" name="BMC Genomics">
        <title>Intraspecific diversification of the crop wild relative Brassica cretica Lam. using demographic model selection.</title>
        <authorList>
            <person name="Kioukis A."/>
            <person name="Michalopoulou V.A."/>
            <person name="Briers L."/>
            <person name="Pirintsos S."/>
            <person name="Studholme D.J."/>
            <person name="Pavlidis P."/>
            <person name="Sarris P.F."/>
        </authorList>
    </citation>
    <scope>NUCLEOTIDE SEQUENCE [LARGE SCALE GENOMIC DNA]</scope>
    <source>
        <strain evidence="3">cv. PFS-1207/04</strain>
    </source>
</reference>
<evidence type="ECO:0000313" key="3">
    <source>
        <dbReference type="Proteomes" id="UP000266723"/>
    </source>
</evidence>
<organism evidence="2 3">
    <name type="scientific">Brassica cretica</name>
    <name type="common">Mustard</name>
    <dbReference type="NCBI Taxonomy" id="69181"/>
    <lineage>
        <taxon>Eukaryota</taxon>
        <taxon>Viridiplantae</taxon>
        <taxon>Streptophyta</taxon>
        <taxon>Embryophyta</taxon>
        <taxon>Tracheophyta</taxon>
        <taxon>Spermatophyta</taxon>
        <taxon>Magnoliopsida</taxon>
        <taxon>eudicotyledons</taxon>
        <taxon>Gunneridae</taxon>
        <taxon>Pentapetalae</taxon>
        <taxon>rosids</taxon>
        <taxon>malvids</taxon>
        <taxon>Brassicales</taxon>
        <taxon>Brassicaceae</taxon>
        <taxon>Brassiceae</taxon>
        <taxon>Brassica</taxon>
    </lineage>
</organism>
<evidence type="ECO:0008006" key="4">
    <source>
        <dbReference type="Google" id="ProtNLM"/>
    </source>
</evidence>
<feature type="compositionally biased region" description="Low complexity" evidence="1">
    <location>
        <begin position="62"/>
        <end position="71"/>
    </location>
</feature>
<sequence length="97" mass="11158">MMMLLGHISTLLDQATDCPDRPRSSSSLPRRLQLDRMNLEISRRVTSTRSEAEEPQTVQTVPRSSSSLPRRLQLDRMNLDISRRVTSTRSEAEEFLD</sequence>
<keyword evidence="3" id="KW-1185">Reference proteome</keyword>
<accession>A0ABQ7BMR3</accession>
<proteinExistence type="predicted"/>
<feature type="region of interest" description="Disordered" evidence="1">
    <location>
        <begin position="43"/>
        <end position="74"/>
    </location>
</feature>
<dbReference type="EMBL" id="QGKV02001507">
    <property type="protein sequence ID" value="KAF3534012.1"/>
    <property type="molecule type" value="Genomic_DNA"/>
</dbReference>
<evidence type="ECO:0000313" key="2">
    <source>
        <dbReference type="EMBL" id="KAF3534012.1"/>
    </source>
</evidence>
<protein>
    <recommendedName>
        <fullName evidence="4">AC4</fullName>
    </recommendedName>
</protein>
<name>A0ABQ7BMR3_BRACR</name>
<gene>
    <name evidence="2" type="ORF">DY000_02043027</name>
</gene>